<evidence type="ECO:0000313" key="5">
    <source>
        <dbReference type="EMBL" id="MBD2868115.1"/>
    </source>
</evidence>
<proteinExistence type="predicted"/>
<dbReference type="AlphaFoldDB" id="A0A927H4P8"/>
<dbReference type="PANTHER" id="PTHR42951:SF15">
    <property type="entry name" value="METALLO-BETA-LACTAMASE SUPERFAMILY PROTEIN"/>
    <property type="match status" value="1"/>
</dbReference>
<sequence length="244" mass="26531">MLTVTASMMGKAETIHPTLIWDRDTVLLADTGYPGQLPLIRAELEKSGVALGRLNKIVITHQDLDHLGTLPALLSELPRGQAEVLATAAERPYIQGEKQLIKITPEAVDLAAASLPPEVPDEWRAAFRRTLEHPPSAPVDAVIEPGMVLPYCGGISVIGTPGHTPGHISLYHRPTKTLIAADALIVEDGRLFGPDPRHCVDPQLAYRSIQALTAYDIEAVICYHGGIYNLNVNERIQELADLRP</sequence>
<dbReference type="SUPFAM" id="SSF56281">
    <property type="entry name" value="Metallo-hydrolase/oxidoreductase"/>
    <property type="match status" value="1"/>
</dbReference>
<keyword evidence="6" id="KW-1185">Reference proteome</keyword>
<dbReference type="InterPro" id="IPR001279">
    <property type="entry name" value="Metallo-B-lactamas"/>
</dbReference>
<comment type="function">
    <text evidence="2">Counteracts the endogenous Pycsar antiviral defense system. Phosphodiesterase that enables metal-dependent hydrolysis of host cyclic nucleotide Pycsar defense signals such as cCMP and cUMP.</text>
</comment>
<protein>
    <submittedName>
        <fullName evidence="5">MBL fold metallo-hydrolase</fullName>
    </submittedName>
</protein>
<comment type="catalytic activity">
    <reaction evidence="3">
        <text>3',5'-cyclic UMP + H2O = UMP + H(+)</text>
        <dbReference type="Rhea" id="RHEA:70575"/>
        <dbReference type="ChEBI" id="CHEBI:15377"/>
        <dbReference type="ChEBI" id="CHEBI:15378"/>
        <dbReference type="ChEBI" id="CHEBI:57865"/>
        <dbReference type="ChEBI" id="CHEBI:184387"/>
    </reaction>
    <physiologicalReaction direction="left-to-right" evidence="3">
        <dbReference type="Rhea" id="RHEA:70576"/>
    </physiologicalReaction>
</comment>
<evidence type="ECO:0000259" key="4">
    <source>
        <dbReference type="SMART" id="SM00849"/>
    </source>
</evidence>
<dbReference type="CDD" id="cd07721">
    <property type="entry name" value="yflN-like_MBL-fold"/>
    <property type="match status" value="1"/>
</dbReference>
<dbReference type="Gene3D" id="3.60.15.10">
    <property type="entry name" value="Ribonuclease Z/Hydroxyacylglutathione hydrolase-like"/>
    <property type="match status" value="1"/>
</dbReference>
<dbReference type="Pfam" id="PF00753">
    <property type="entry name" value="Lactamase_B"/>
    <property type="match status" value="1"/>
</dbReference>
<evidence type="ECO:0000256" key="3">
    <source>
        <dbReference type="ARBA" id="ARBA00048505"/>
    </source>
</evidence>
<dbReference type="Proteomes" id="UP000632125">
    <property type="component" value="Unassembled WGS sequence"/>
</dbReference>
<evidence type="ECO:0000256" key="1">
    <source>
        <dbReference type="ARBA" id="ARBA00034221"/>
    </source>
</evidence>
<evidence type="ECO:0000256" key="2">
    <source>
        <dbReference type="ARBA" id="ARBA00034301"/>
    </source>
</evidence>
<feature type="domain" description="Metallo-beta-lactamase" evidence="4">
    <location>
        <begin position="14"/>
        <end position="224"/>
    </location>
</feature>
<dbReference type="InterPro" id="IPR036866">
    <property type="entry name" value="RibonucZ/Hydroxyglut_hydro"/>
</dbReference>
<evidence type="ECO:0000313" key="6">
    <source>
        <dbReference type="Proteomes" id="UP000632125"/>
    </source>
</evidence>
<gene>
    <name evidence="5" type="ORF">IDH41_05985</name>
</gene>
<comment type="catalytic activity">
    <reaction evidence="1">
        <text>3',5'-cyclic CMP + H2O = CMP + H(+)</text>
        <dbReference type="Rhea" id="RHEA:72675"/>
        <dbReference type="ChEBI" id="CHEBI:15377"/>
        <dbReference type="ChEBI" id="CHEBI:15378"/>
        <dbReference type="ChEBI" id="CHEBI:58003"/>
        <dbReference type="ChEBI" id="CHEBI:60377"/>
    </reaction>
    <physiologicalReaction direction="left-to-right" evidence="1">
        <dbReference type="Rhea" id="RHEA:72676"/>
    </physiologicalReaction>
</comment>
<dbReference type="InterPro" id="IPR050855">
    <property type="entry name" value="NDM-1-like"/>
</dbReference>
<dbReference type="SMART" id="SM00849">
    <property type="entry name" value="Lactamase_B"/>
    <property type="match status" value="1"/>
</dbReference>
<dbReference type="PANTHER" id="PTHR42951">
    <property type="entry name" value="METALLO-BETA-LACTAMASE DOMAIN-CONTAINING"/>
    <property type="match status" value="1"/>
</dbReference>
<dbReference type="EMBL" id="JACXIY010000007">
    <property type="protein sequence ID" value="MBD2868115.1"/>
    <property type="molecule type" value="Genomic_DNA"/>
</dbReference>
<comment type="caution">
    <text evidence="5">The sequence shown here is derived from an EMBL/GenBank/DDBJ whole genome shotgun (WGS) entry which is preliminary data.</text>
</comment>
<reference evidence="5" key="1">
    <citation type="submission" date="2020-09" db="EMBL/GenBank/DDBJ databases">
        <title>A novel bacterium of genus Paenibacillus, isolated from South China Sea.</title>
        <authorList>
            <person name="Huang H."/>
            <person name="Mo K."/>
            <person name="Hu Y."/>
        </authorList>
    </citation>
    <scope>NUCLEOTIDE SEQUENCE</scope>
    <source>
        <strain evidence="5">IB182493</strain>
    </source>
</reference>
<accession>A0A927H4P8</accession>
<organism evidence="5 6">
    <name type="scientific">Paenibacillus arenilitoris</name>
    <dbReference type="NCBI Taxonomy" id="2772299"/>
    <lineage>
        <taxon>Bacteria</taxon>
        <taxon>Bacillati</taxon>
        <taxon>Bacillota</taxon>
        <taxon>Bacilli</taxon>
        <taxon>Bacillales</taxon>
        <taxon>Paenibacillaceae</taxon>
        <taxon>Paenibacillus</taxon>
    </lineage>
</organism>
<name>A0A927H4P8_9BACL</name>